<feature type="region of interest" description="Disordered" evidence="1">
    <location>
        <begin position="1"/>
        <end position="37"/>
    </location>
</feature>
<comment type="caution">
    <text evidence="3">The sequence shown here is derived from an EMBL/GenBank/DDBJ whole genome shotgun (WGS) entry which is preliminary data.</text>
</comment>
<feature type="compositionally biased region" description="Basic and acidic residues" evidence="1">
    <location>
        <begin position="53"/>
        <end position="78"/>
    </location>
</feature>
<gene>
    <name evidence="3" type="ORF">DL546_003032</name>
</gene>
<feature type="compositionally biased region" description="Acidic residues" evidence="1">
    <location>
        <begin position="21"/>
        <end position="34"/>
    </location>
</feature>
<feature type="compositionally biased region" description="Basic and acidic residues" evidence="1">
    <location>
        <begin position="106"/>
        <end position="116"/>
    </location>
</feature>
<evidence type="ECO:0000313" key="3">
    <source>
        <dbReference type="EMBL" id="RKU44117.1"/>
    </source>
</evidence>
<name>A0A420Y8H8_9PEZI</name>
<evidence type="ECO:0000259" key="2">
    <source>
        <dbReference type="Pfam" id="PF15377"/>
    </source>
</evidence>
<keyword evidence="4" id="KW-1185">Reference proteome</keyword>
<feature type="compositionally biased region" description="Basic residues" evidence="1">
    <location>
        <begin position="117"/>
        <end position="128"/>
    </location>
</feature>
<dbReference type="OrthoDB" id="5388322at2759"/>
<accession>A0A420Y8H8</accession>
<evidence type="ECO:0000313" key="4">
    <source>
        <dbReference type="Proteomes" id="UP000275385"/>
    </source>
</evidence>
<reference evidence="3 4" key="1">
    <citation type="submission" date="2018-08" db="EMBL/GenBank/DDBJ databases">
        <title>Draft genome of the lignicolous fungus Coniochaeta pulveracea.</title>
        <authorList>
            <person name="Borstlap C.J."/>
            <person name="De Witt R.N."/>
            <person name="Botha A."/>
            <person name="Volschenk H."/>
        </authorList>
    </citation>
    <scope>NUCLEOTIDE SEQUENCE [LARGE SCALE GENOMIC DNA]</scope>
    <source>
        <strain evidence="3 4">CAB683</strain>
    </source>
</reference>
<feature type="region of interest" description="Disordered" evidence="1">
    <location>
        <begin position="53"/>
        <end position="136"/>
    </location>
</feature>
<dbReference type="AlphaFoldDB" id="A0A420Y8H8"/>
<organism evidence="3 4">
    <name type="scientific">Coniochaeta pulveracea</name>
    <dbReference type="NCBI Taxonomy" id="177199"/>
    <lineage>
        <taxon>Eukaryota</taxon>
        <taxon>Fungi</taxon>
        <taxon>Dikarya</taxon>
        <taxon>Ascomycota</taxon>
        <taxon>Pezizomycotina</taxon>
        <taxon>Sordariomycetes</taxon>
        <taxon>Sordariomycetidae</taxon>
        <taxon>Coniochaetales</taxon>
        <taxon>Coniochaetaceae</taxon>
        <taxon>Coniochaeta</taxon>
    </lineage>
</organism>
<protein>
    <recommendedName>
        <fullName evidence="2">DUF4604 domain-containing protein</fullName>
    </recommendedName>
</protein>
<dbReference type="EMBL" id="QVQW01000034">
    <property type="protein sequence ID" value="RKU44117.1"/>
    <property type="molecule type" value="Genomic_DNA"/>
</dbReference>
<feature type="domain" description="DUF4604" evidence="2">
    <location>
        <begin position="5"/>
        <end position="135"/>
    </location>
</feature>
<evidence type="ECO:0000256" key="1">
    <source>
        <dbReference type="SAM" id="MobiDB-lite"/>
    </source>
</evidence>
<dbReference type="InterPro" id="IPR027911">
    <property type="entry name" value="DUF4604"/>
</dbReference>
<dbReference type="Pfam" id="PF15377">
    <property type="entry name" value="DUF4604"/>
    <property type="match status" value="1"/>
</dbReference>
<sequence>MSQKISAKNLQRHAKPRSASEEAEDGPLILDEEGNAVSGLRIGVDGAVTEAARENTAQKEGDEDIGKEAELKGEEQLKHKEKTAGIGATKKRKAVKVVGGEEAEEDHQKGKSEKPKPREKKAKSKKVKLSFGDEEG</sequence>
<proteinExistence type="predicted"/>
<dbReference type="Proteomes" id="UP000275385">
    <property type="component" value="Unassembled WGS sequence"/>
</dbReference>